<gene>
    <name evidence="1" type="ORF">EMAD1354_LOCUS1237</name>
</gene>
<reference evidence="1" key="1">
    <citation type="submission" date="2021-01" db="EMBL/GenBank/DDBJ databases">
        <authorList>
            <person name="Corre E."/>
            <person name="Pelletier E."/>
            <person name="Niang G."/>
            <person name="Scheremetjew M."/>
            <person name="Finn R."/>
            <person name="Kale V."/>
            <person name="Holt S."/>
            <person name="Cochrane G."/>
            <person name="Meng A."/>
            <person name="Brown T."/>
            <person name="Cohen L."/>
        </authorList>
    </citation>
    <scope>NUCLEOTIDE SEQUENCE</scope>
    <source>
        <strain evidence="1">CCMP3276</strain>
    </source>
</reference>
<organism evidence="1">
    <name type="scientific">Erythrolobus madagascarensis</name>
    <dbReference type="NCBI Taxonomy" id="708628"/>
    <lineage>
        <taxon>Eukaryota</taxon>
        <taxon>Rhodophyta</taxon>
        <taxon>Bangiophyceae</taxon>
        <taxon>Porphyridiales</taxon>
        <taxon>Porphyridiaceae</taxon>
        <taxon>Erythrolobus</taxon>
    </lineage>
</organism>
<name>A0A7S0T885_9RHOD</name>
<evidence type="ECO:0000313" key="1">
    <source>
        <dbReference type="EMBL" id="CAD8725159.1"/>
    </source>
</evidence>
<dbReference type="AlphaFoldDB" id="A0A7S0T885"/>
<dbReference type="EMBL" id="HBFE01001826">
    <property type="protein sequence ID" value="CAD8725159.1"/>
    <property type="molecule type" value="Transcribed_RNA"/>
</dbReference>
<sequence length="259" mass="27445">MAHAGVSLHIRKLHEKNESSSFNNISSNNNDHSEVPDLSAFVQYYEGVEGFCGWHAENNPLKPWQLGKGMVVEHVVLKAGDVNEADSSAAISRAVGCTAVASCASVLSACYQRLTLGGYGANGVCLDSVAVIQAALDPTRRTTLYPILLFGAGRQELARSCAALINAVQKSSSSFAESCGVGGQRVARNAATVLDAIWKLPCDVAPSLDDLDDVCARMLASLPTMSPFALTSRTISDAKRVQALHVQLQSARTAPQNNT</sequence>
<accession>A0A7S0T885</accession>
<protein>
    <submittedName>
        <fullName evidence="1">Uncharacterized protein</fullName>
    </submittedName>
</protein>
<proteinExistence type="predicted"/>